<reference evidence="2 3" key="1">
    <citation type="submission" date="2019-07" db="EMBL/GenBank/DDBJ databases">
        <title>De Novo Assembly of kiwifruit Actinidia rufa.</title>
        <authorList>
            <person name="Sugita-Konishi S."/>
            <person name="Sato K."/>
            <person name="Mori E."/>
            <person name="Abe Y."/>
            <person name="Kisaki G."/>
            <person name="Hamano K."/>
            <person name="Suezawa K."/>
            <person name="Otani M."/>
            <person name="Fukuda T."/>
            <person name="Manabe T."/>
            <person name="Gomi K."/>
            <person name="Tabuchi M."/>
            <person name="Akimitsu K."/>
            <person name="Kataoka I."/>
        </authorList>
    </citation>
    <scope>NUCLEOTIDE SEQUENCE [LARGE SCALE GENOMIC DNA]</scope>
    <source>
        <strain evidence="3">cv. Fuchu</strain>
    </source>
</reference>
<feature type="compositionally biased region" description="Basic and acidic residues" evidence="1">
    <location>
        <begin position="219"/>
        <end position="238"/>
    </location>
</feature>
<protein>
    <submittedName>
        <fullName evidence="2">Uncharacterized protein</fullName>
    </submittedName>
</protein>
<comment type="caution">
    <text evidence="2">The sequence shown here is derived from an EMBL/GenBank/DDBJ whole genome shotgun (WGS) entry which is preliminary data.</text>
</comment>
<name>A0A7J0H1Z8_9ERIC</name>
<evidence type="ECO:0000313" key="3">
    <source>
        <dbReference type="Proteomes" id="UP000585474"/>
    </source>
</evidence>
<dbReference type="PANTHER" id="PTHR31267">
    <property type="entry name" value="DENTIN SIALOPHOSPHOPROTEIN-LIKE PROTEIN"/>
    <property type="match status" value="1"/>
</dbReference>
<organism evidence="2 3">
    <name type="scientific">Actinidia rufa</name>
    <dbReference type="NCBI Taxonomy" id="165716"/>
    <lineage>
        <taxon>Eukaryota</taxon>
        <taxon>Viridiplantae</taxon>
        <taxon>Streptophyta</taxon>
        <taxon>Embryophyta</taxon>
        <taxon>Tracheophyta</taxon>
        <taxon>Spermatophyta</taxon>
        <taxon>Magnoliopsida</taxon>
        <taxon>eudicotyledons</taxon>
        <taxon>Gunneridae</taxon>
        <taxon>Pentapetalae</taxon>
        <taxon>asterids</taxon>
        <taxon>Ericales</taxon>
        <taxon>Actinidiaceae</taxon>
        <taxon>Actinidia</taxon>
    </lineage>
</organism>
<accession>A0A7J0H1Z8</accession>
<evidence type="ECO:0000256" key="1">
    <source>
        <dbReference type="SAM" id="MobiDB-lite"/>
    </source>
</evidence>
<dbReference type="OrthoDB" id="1630099at2759"/>
<keyword evidence="3" id="KW-1185">Reference proteome</keyword>
<feature type="region of interest" description="Disordered" evidence="1">
    <location>
        <begin position="213"/>
        <end position="249"/>
    </location>
</feature>
<sequence>MEHATHQQVMSQWSGKASTGHVPETTSNDIGLQEAWSGLSSHNTKVVPIPQSSEEGSKWLSRSPLQKPLTDGSQIYGDASYSLDAEMTTKNTSGFWAHPQKASSHNFNQPQYKPNGCNVGETVALGQDAVLKTRENENKFQHLAEKMSHGGHVWKAKAGPNSTMGLEHGMSLMGSSQVNREDSSSNNLAAIPNSSIGMARQETNQMLPSRHHFNHRKHADASMKSKGRDDSRKTHETENCYGKENSSDSHNQGYFGQSNFFETMKVHYLQGYMLDLQGNEKEVDDAPPRGGFVVMAEGIPSAVPFKKEEVMMGGSGRSLEDVSKFVGKEEEAFEWVKERVDRSNDCVGFLLSVFEKILFWS</sequence>
<evidence type="ECO:0000313" key="2">
    <source>
        <dbReference type="EMBL" id="GFZ17035.1"/>
    </source>
</evidence>
<dbReference type="PANTHER" id="PTHR31267:SF2">
    <property type="entry name" value="EXPRESSED PROTEIN"/>
    <property type="match status" value="1"/>
</dbReference>
<feature type="compositionally biased region" description="Polar residues" evidence="1">
    <location>
        <begin position="43"/>
        <end position="54"/>
    </location>
</feature>
<feature type="region of interest" description="Disordered" evidence="1">
    <location>
        <begin position="1"/>
        <end position="27"/>
    </location>
</feature>
<gene>
    <name evidence="2" type="ORF">Acr_26g0003050</name>
</gene>
<dbReference type="Proteomes" id="UP000585474">
    <property type="component" value="Unassembled WGS sequence"/>
</dbReference>
<dbReference type="EMBL" id="BJWL01000026">
    <property type="protein sequence ID" value="GFZ17035.1"/>
    <property type="molecule type" value="Genomic_DNA"/>
</dbReference>
<dbReference type="AlphaFoldDB" id="A0A7J0H1Z8"/>
<feature type="region of interest" description="Disordered" evidence="1">
    <location>
        <begin position="43"/>
        <end position="66"/>
    </location>
</feature>
<proteinExistence type="predicted"/>
<feature type="compositionally biased region" description="Polar residues" evidence="1">
    <location>
        <begin position="1"/>
        <end position="17"/>
    </location>
</feature>